<dbReference type="Proteomes" id="UP000564806">
    <property type="component" value="Unassembled WGS sequence"/>
</dbReference>
<evidence type="ECO:0000313" key="1">
    <source>
        <dbReference type="EMBL" id="NUU62666.1"/>
    </source>
</evidence>
<name>A0A850EQA1_9BACL</name>
<evidence type="ECO:0008006" key="3">
    <source>
        <dbReference type="Google" id="ProtNLM"/>
    </source>
</evidence>
<gene>
    <name evidence="1" type="ORF">HPT30_20170</name>
</gene>
<evidence type="ECO:0000313" key="2">
    <source>
        <dbReference type="Proteomes" id="UP000564806"/>
    </source>
</evidence>
<dbReference type="AlphaFoldDB" id="A0A850EQA1"/>
<protein>
    <recommendedName>
        <fullName evidence="3">Replicative helicase inhibitor G39P N-terminal domain-containing protein</fullName>
    </recommendedName>
</protein>
<reference evidence="1" key="1">
    <citation type="submission" date="2020-06" db="EMBL/GenBank/DDBJ databases">
        <title>Paenibacillus sp. nov., isolated from soil.</title>
        <authorList>
            <person name="Seo Y.L."/>
        </authorList>
    </citation>
    <scope>NUCLEOTIDE SEQUENCE [LARGE SCALE GENOMIC DNA]</scope>
    <source>
        <strain evidence="1">JW14</strain>
    </source>
</reference>
<proteinExistence type="predicted"/>
<comment type="caution">
    <text evidence="1">The sequence shown here is derived from an EMBL/GenBank/DDBJ whole genome shotgun (WGS) entry which is preliminary data.</text>
</comment>
<dbReference type="Gene3D" id="1.10.8.200">
    <property type="entry name" value="Replisome organizer (g39p helicase loader/inhibitor protein)"/>
    <property type="match status" value="1"/>
</dbReference>
<sequence length="114" mass="13222">MNKLEVAKLYKEIKKRYANFDASLQAVEEDLGMLHDIPYDVAYSNVRQHIMTSDFPPKISQIRGRLGEQIERERMKEATTQHFQNLDAWSTASKPPPAGYWDDVRRKIRGEANA</sequence>
<dbReference type="RefSeq" id="WP_175373115.1">
    <property type="nucleotide sequence ID" value="NZ_JABWCS010000215.1"/>
</dbReference>
<keyword evidence="2" id="KW-1185">Reference proteome</keyword>
<accession>A0A850EQA1</accession>
<organism evidence="1 2">
    <name type="scientific">Paenibacillus agri</name>
    <dbReference type="NCBI Taxonomy" id="2744309"/>
    <lineage>
        <taxon>Bacteria</taxon>
        <taxon>Bacillati</taxon>
        <taxon>Bacillota</taxon>
        <taxon>Bacilli</taxon>
        <taxon>Bacillales</taxon>
        <taxon>Paenibacillaceae</taxon>
        <taxon>Paenibacillus</taxon>
    </lineage>
</organism>
<dbReference type="EMBL" id="JABWCS010000215">
    <property type="protein sequence ID" value="NUU62666.1"/>
    <property type="molecule type" value="Genomic_DNA"/>
</dbReference>